<dbReference type="InterPro" id="IPR050664">
    <property type="entry name" value="Octanoyltrans_LipM/LipL"/>
</dbReference>
<feature type="domain" description="BPL/LPL catalytic" evidence="1">
    <location>
        <begin position="14"/>
        <end position="222"/>
    </location>
</feature>
<dbReference type="AlphaFoldDB" id="A0A0W8FNF8"/>
<evidence type="ECO:0000313" key="2">
    <source>
        <dbReference type="EMBL" id="KUG22411.1"/>
    </source>
</evidence>
<dbReference type="EMBL" id="LNQE01000970">
    <property type="protein sequence ID" value="KUG22411.1"/>
    <property type="molecule type" value="Genomic_DNA"/>
</dbReference>
<dbReference type="InterPro" id="IPR045864">
    <property type="entry name" value="aa-tRNA-synth_II/BPL/LPL"/>
</dbReference>
<accession>A0A0W8FNF8</accession>
<organism evidence="2">
    <name type="scientific">hydrocarbon metagenome</name>
    <dbReference type="NCBI Taxonomy" id="938273"/>
    <lineage>
        <taxon>unclassified sequences</taxon>
        <taxon>metagenomes</taxon>
        <taxon>ecological metagenomes</taxon>
    </lineage>
</organism>
<proteinExistence type="predicted"/>
<dbReference type="PANTHER" id="PTHR43679">
    <property type="entry name" value="OCTANOYLTRANSFERASE LIPM-RELATED"/>
    <property type="match status" value="1"/>
</dbReference>
<dbReference type="CDD" id="cd16443">
    <property type="entry name" value="LplA"/>
    <property type="match status" value="1"/>
</dbReference>
<dbReference type="GO" id="GO:0016874">
    <property type="term" value="F:ligase activity"/>
    <property type="evidence" value="ECO:0007669"/>
    <property type="project" value="UniProtKB-KW"/>
</dbReference>
<gene>
    <name evidence="2" type="ORF">ASZ90_007815</name>
</gene>
<name>A0A0W8FNF8_9ZZZZ</name>
<dbReference type="Gene3D" id="3.30.930.10">
    <property type="entry name" value="Bira Bifunctional Protein, Domain 2"/>
    <property type="match status" value="1"/>
</dbReference>
<sequence length="256" mass="28791">MAIDEAIFHETIKNKKAPTIRFYNSKPVAISIGYFQDAKKEVNIEKCHSAGIDIARRITGGKAVFHFNEITYSVVAPDHEKSFPPDILGTYKVISRCIAQSLAYLGIKADLLEGGRVLPEQKSETYCFSVPSKNELIVKGRKICGSAQVRKRGGFLQHGSLLLAFDPVKTADFLLPLRTPEQIEQLRKTVTSVNDEIVSAVDVQEICFQLKKGFVDELGMDLAEENLTSAEEKLKNELMKKYTDTRWTMQDKNIFD</sequence>
<protein>
    <submittedName>
        <fullName evidence="2">Lipoate-protein ligase a</fullName>
    </submittedName>
</protein>
<keyword evidence="2" id="KW-0436">Ligase</keyword>
<dbReference type="PANTHER" id="PTHR43679:SF2">
    <property type="entry name" value="OCTANOYL-[GCVH]:PROTEIN N-OCTANOYLTRANSFERASE"/>
    <property type="match status" value="1"/>
</dbReference>
<dbReference type="InterPro" id="IPR004143">
    <property type="entry name" value="BPL_LPL_catalytic"/>
</dbReference>
<reference evidence="2" key="1">
    <citation type="journal article" date="2015" name="Proc. Natl. Acad. Sci. U.S.A.">
        <title>Networks of energetic and metabolic interactions define dynamics in microbial communities.</title>
        <authorList>
            <person name="Embree M."/>
            <person name="Liu J.K."/>
            <person name="Al-Bassam M.M."/>
            <person name="Zengler K."/>
        </authorList>
    </citation>
    <scope>NUCLEOTIDE SEQUENCE</scope>
</reference>
<evidence type="ECO:0000259" key="1">
    <source>
        <dbReference type="PROSITE" id="PS51733"/>
    </source>
</evidence>
<dbReference type="Pfam" id="PF21948">
    <property type="entry name" value="LplA-B_cat"/>
    <property type="match status" value="1"/>
</dbReference>
<comment type="caution">
    <text evidence="2">The sequence shown here is derived from an EMBL/GenBank/DDBJ whole genome shotgun (WGS) entry which is preliminary data.</text>
</comment>
<dbReference type="PROSITE" id="PS51733">
    <property type="entry name" value="BPL_LPL_CATALYTIC"/>
    <property type="match status" value="1"/>
</dbReference>
<dbReference type="SUPFAM" id="SSF55681">
    <property type="entry name" value="Class II aaRS and biotin synthetases"/>
    <property type="match status" value="1"/>
</dbReference>